<dbReference type="Proteomes" id="UP000739538">
    <property type="component" value="Unassembled WGS sequence"/>
</dbReference>
<accession>A0A956SEI4</accession>
<organism evidence="2 3">
    <name type="scientific">Eiseniibacteriota bacterium</name>
    <dbReference type="NCBI Taxonomy" id="2212470"/>
    <lineage>
        <taxon>Bacteria</taxon>
        <taxon>Candidatus Eiseniibacteriota</taxon>
    </lineage>
</organism>
<proteinExistence type="predicted"/>
<sequence>MTESSESPRAEEVASDLTDGRALDWEAVRKNAPELGPMLEMAEQMGSSPTS</sequence>
<dbReference type="EMBL" id="JAGQHS010000115">
    <property type="protein sequence ID" value="MCA9757717.1"/>
    <property type="molecule type" value="Genomic_DNA"/>
</dbReference>
<dbReference type="AlphaFoldDB" id="A0A956SEI4"/>
<name>A0A956SEI4_UNCEI</name>
<reference evidence="2" key="2">
    <citation type="journal article" date="2021" name="Microbiome">
        <title>Successional dynamics and alternative stable states in a saline activated sludge microbial community over 9 years.</title>
        <authorList>
            <person name="Wang Y."/>
            <person name="Ye J."/>
            <person name="Ju F."/>
            <person name="Liu L."/>
            <person name="Boyd J.A."/>
            <person name="Deng Y."/>
            <person name="Parks D.H."/>
            <person name="Jiang X."/>
            <person name="Yin X."/>
            <person name="Woodcroft B.J."/>
            <person name="Tyson G.W."/>
            <person name="Hugenholtz P."/>
            <person name="Polz M.F."/>
            <person name="Zhang T."/>
        </authorList>
    </citation>
    <scope>NUCLEOTIDE SEQUENCE</scope>
    <source>
        <strain evidence="2">HKST-UBA02</strain>
    </source>
</reference>
<evidence type="ECO:0000313" key="3">
    <source>
        <dbReference type="Proteomes" id="UP000739538"/>
    </source>
</evidence>
<evidence type="ECO:0000313" key="2">
    <source>
        <dbReference type="EMBL" id="MCA9757717.1"/>
    </source>
</evidence>
<feature type="region of interest" description="Disordered" evidence="1">
    <location>
        <begin position="1"/>
        <end position="21"/>
    </location>
</feature>
<reference evidence="2" key="1">
    <citation type="submission" date="2020-04" db="EMBL/GenBank/DDBJ databases">
        <authorList>
            <person name="Zhang T."/>
        </authorList>
    </citation>
    <scope>NUCLEOTIDE SEQUENCE</scope>
    <source>
        <strain evidence="2">HKST-UBA02</strain>
    </source>
</reference>
<comment type="caution">
    <text evidence="2">The sequence shown here is derived from an EMBL/GenBank/DDBJ whole genome shotgun (WGS) entry which is preliminary data.</text>
</comment>
<gene>
    <name evidence="2" type="ORF">KDA27_18090</name>
</gene>
<protein>
    <submittedName>
        <fullName evidence="2">Uncharacterized protein</fullName>
    </submittedName>
</protein>
<evidence type="ECO:0000256" key="1">
    <source>
        <dbReference type="SAM" id="MobiDB-lite"/>
    </source>
</evidence>